<proteinExistence type="predicted"/>
<feature type="transmembrane region" description="Helical" evidence="2">
    <location>
        <begin position="65"/>
        <end position="90"/>
    </location>
</feature>
<feature type="region of interest" description="Disordered" evidence="1">
    <location>
        <begin position="116"/>
        <end position="271"/>
    </location>
</feature>
<evidence type="ECO:0000313" key="4">
    <source>
        <dbReference type="Proteomes" id="UP001314229"/>
    </source>
</evidence>
<feature type="compositionally biased region" description="Basic and acidic residues" evidence="1">
    <location>
        <begin position="124"/>
        <end position="171"/>
    </location>
</feature>
<dbReference type="AlphaFoldDB" id="A0AAV1NQW7"/>
<keyword evidence="2" id="KW-0812">Transmembrane</keyword>
<organism evidence="3 4">
    <name type="scientific">Scomber scombrus</name>
    <name type="common">Atlantic mackerel</name>
    <name type="synonym">Scomber vernalis</name>
    <dbReference type="NCBI Taxonomy" id="13677"/>
    <lineage>
        <taxon>Eukaryota</taxon>
        <taxon>Metazoa</taxon>
        <taxon>Chordata</taxon>
        <taxon>Craniata</taxon>
        <taxon>Vertebrata</taxon>
        <taxon>Euteleostomi</taxon>
        <taxon>Actinopterygii</taxon>
        <taxon>Neopterygii</taxon>
        <taxon>Teleostei</taxon>
        <taxon>Neoteleostei</taxon>
        <taxon>Acanthomorphata</taxon>
        <taxon>Pelagiaria</taxon>
        <taxon>Scombriformes</taxon>
        <taxon>Scombridae</taxon>
        <taxon>Scomber</taxon>
    </lineage>
</organism>
<protein>
    <submittedName>
        <fullName evidence="3">Uncharacterized protein</fullName>
    </submittedName>
</protein>
<evidence type="ECO:0000313" key="3">
    <source>
        <dbReference type="EMBL" id="CAK6962006.1"/>
    </source>
</evidence>
<evidence type="ECO:0000256" key="1">
    <source>
        <dbReference type="SAM" id="MobiDB-lite"/>
    </source>
</evidence>
<keyword evidence="4" id="KW-1185">Reference proteome</keyword>
<reference evidence="3 4" key="1">
    <citation type="submission" date="2024-01" db="EMBL/GenBank/DDBJ databases">
        <authorList>
            <person name="Alioto T."/>
            <person name="Alioto T."/>
            <person name="Gomez Garrido J."/>
        </authorList>
    </citation>
    <scope>NUCLEOTIDE SEQUENCE [LARGE SCALE GENOMIC DNA]</scope>
</reference>
<feature type="compositionally biased region" description="Basic residues" evidence="1">
    <location>
        <begin position="172"/>
        <end position="187"/>
    </location>
</feature>
<accession>A0AAV1NQW7</accession>
<comment type="caution">
    <text evidence="3">The sequence shown here is derived from an EMBL/GenBank/DDBJ whole genome shotgun (WGS) entry which is preliminary data.</text>
</comment>
<keyword evidence="2" id="KW-0472">Membrane</keyword>
<keyword evidence="2" id="KW-1133">Transmembrane helix</keyword>
<name>A0AAV1NQW7_SCOSC</name>
<evidence type="ECO:0000256" key="2">
    <source>
        <dbReference type="SAM" id="Phobius"/>
    </source>
</evidence>
<gene>
    <name evidence="3" type="ORF">FSCOSCO3_A001396</name>
</gene>
<feature type="compositionally biased region" description="Polar residues" evidence="1">
    <location>
        <begin position="200"/>
        <end position="209"/>
    </location>
</feature>
<dbReference type="Proteomes" id="UP001314229">
    <property type="component" value="Unassembled WGS sequence"/>
</dbReference>
<sequence length="271" mass="30570">MKRDTTERKRHASEAAFCIDANASAKKQPIPCICLHPGFSSPAAVCPGPTLLFSHSPLPCLTFSIFLYFFLFFIFFCFFFVSSHLSLILFKKRCKKTWTRLSFDYFASPVMCQVAASPNSSKTPETDINAHRSLTGERETEEGGEREIRRGGDNEIPDPKWQRGRWTEEGLRHKKKKKKEQKKKKKKKEEEKVGDGSRYQDGNVTNSASDAAEVKGTQPKKVKDEIKAGALPCPEAPLKIYPSKARPPLTRGRQEAKYCTPLGDLSFSTDQ</sequence>
<dbReference type="EMBL" id="CAWUFR010000054">
    <property type="protein sequence ID" value="CAK6962006.1"/>
    <property type="molecule type" value="Genomic_DNA"/>
</dbReference>